<proteinExistence type="predicted"/>
<feature type="transmembrane region" description="Helical" evidence="1">
    <location>
        <begin position="119"/>
        <end position="140"/>
    </location>
</feature>
<dbReference type="EMBL" id="FOFT01000017">
    <property type="protein sequence ID" value="SES49139.1"/>
    <property type="molecule type" value="Genomic_DNA"/>
</dbReference>
<evidence type="ECO:0000256" key="1">
    <source>
        <dbReference type="SAM" id="Phobius"/>
    </source>
</evidence>
<name>A0A1H9XSW5_9PSEU</name>
<feature type="transmembrane region" description="Helical" evidence="1">
    <location>
        <begin position="178"/>
        <end position="201"/>
    </location>
</feature>
<dbReference type="AlphaFoldDB" id="A0A1H9XSW5"/>
<organism evidence="2 3">
    <name type="scientific">Lentzea flaviverrucosa</name>
    <dbReference type="NCBI Taxonomy" id="200379"/>
    <lineage>
        <taxon>Bacteria</taxon>
        <taxon>Bacillati</taxon>
        <taxon>Actinomycetota</taxon>
        <taxon>Actinomycetes</taxon>
        <taxon>Pseudonocardiales</taxon>
        <taxon>Pseudonocardiaceae</taxon>
        <taxon>Lentzea</taxon>
    </lineage>
</organism>
<gene>
    <name evidence="2" type="ORF">SAMN05216195_11786</name>
</gene>
<feature type="transmembrane region" description="Helical" evidence="1">
    <location>
        <begin position="147"/>
        <end position="166"/>
    </location>
</feature>
<keyword evidence="3" id="KW-1185">Reference proteome</keyword>
<dbReference type="Proteomes" id="UP000199028">
    <property type="component" value="Unassembled WGS sequence"/>
</dbReference>
<sequence>MRNAKTVVVPRSWYFSKSFWRYCWLRFFDLRDRPFLAVSAVVVLGAVFLIASLPDGTRLLAKRPGWSWLEGPGEASAALKAALPPVASLLTWINYALAAYLVALALVSWRHKRADLVRWGLGVLVVSTFVLHGITWLFVLGRFLVRLFVAFVRGAVGLIALVGTAINEYVIQPVVGLFVFLLGDLVWIGVLIVVVVVLAILGDTWPKHLKRTMLIVGVYSVVVGVVVGIALGLRSLFGLISGRFWQVVASIGGTVLGCLLAAVVCWMVGRLFLDQIRSGAHAGSGRRGVVMGAIAVGSTLAVLMLVGNVHGAYALYPAGVEAWARAVVLSDAPKLDATVTLLVIGLCVLGVLRNLGRMRAEPSVEEFHRSLIFTIIGVYVAGSIAALDKETSN</sequence>
<reference evidence="3" key="1">
    <citation type="submission" date="2016-10" db="EMBL/GenBank/DDBJ databases">
        <authorList>
            <person name="Varghese N."/>
            <person name="Submissions S."/>
        </authorList>
    </citation>
    <scope>NUCLEOTIDE SEQUENCE [LARGE SCALE GENOMIC DNA]</scope>
    <source>
        <strain evidence="3">CGMCC 4.578</strain>
    </source>
</reference>
<feature type="transmembrane region" description="Helical" evidence="1">
    <location>
        <begin position="335"/>
        <end position="355"/>
    </location>
</feature>
<keyword evidence="1" id="KW-1133">Transmembrane helix</keyword>
<accession>A0A1H9XSW5</accession>
<feature type="transmembrane region" description="Helical" evidence="1">
    <location>
        <begin position="89"/>
        <end position="107"/>
    </location>
</feature>
<keyword evidence="1" id="KW-0472">Membrane</keyword>
<evidence type="ECO:0000313" key="3">
    <source>
        <dbReference type="Proteomes" id="UP000199028"/>
    </source>
</evidence>
<feature type="transmembrane region" description="Helical" evidence="1">
    <location>
        <begin position="34"/>
        <end position="53"/>
    </location>
</feature>
<feature type="transmembrane region" description="Helical" evidence="1">
    <location>
        <begin position="245"/>
        <end position="268"/>
    </location>
</feature>
<evidence type="ECO:0000313" key="2">
    <source>
        <dbReference type="EMBL" id="SES49139.1"/>
    </source>
</evidence>
<feature type="transmembrane region" description="Helical" evidence="1">
    <location>
        <begin position="367"/>
        <end position="387"/>
    </location>
</feature>
<keyword evidence="1" id="KW-0812">Transmembrane</keyword>
<feature type="transmembrane region" description="Helical" evidence="1">
    <location>
        <begin position="289"/>
        <end position="315"/>
    </location>
</feature>
<feature type="transmembrane region" description="Helical" evidence="1">
    <location>
        <begin position="213"/>
        <end position="233"/>
    </location>
</feature>
<protein>
    <submittedName>
        <fullName evidence="2">Uncharacterized protein</fullName>
    </submittedName>
</protein>